<keyword evidence="5" id="KW-1185">Reference proteome</keyword>
<gene>
    <name evidence="4" type="ORF">TresaDRAFT_1427</name>
</gene>
<dbReference type="SUPFAM" id="SSF52540">
    <property type="entry name" value="P-loop containing nucleoside triphosphate hydrolases"/>
    <property type="match status" value="1"/>
</dbReference>
<dbReference type="Proteomes" id="UP000003571">
    <property type="component" value="Unassembled WGS sequence"/>
</dbReference>
<dbReference type="GO" id="GO:0022857">
    <property type="term" value="F:transmembrane transporter activity"/>
    <property type="evidence" value="ECO:0007669"/>
    <property type="project" value="TreeGrafter"/>
</dbReference>
<protein>
    <submittedName>
        <fullName evidence="4">ABC transporter related protein</fullName>
    </submittedName>
</protein>
<dbReference type="eggNOG" id="COG1127">
    <property type="taxonomic scope" value="Bacteria"/>
</dbReference>
<evidence type="ECO:0000259" key="3">
    <source>
        <dbReference type="PROSITE" id="PS50893"/>
    </source>
</evidence>
<dbReference type="Pfam" id="PF00005">
    <property type="entry name" value="ABC_tran"/>
    <property type="match status" value="1"/>
</dbReference>
<dbReference type="InterPro" id="IPR015854">
    <property type="entry name" value="ABC_transpr_LolD-like"/>
</dbReference>
<dbReference type="InterPro" id="IPR003439">
    <property type="entry name" value="ABC_transporter-like_ATP-bd"/>
</dbReference>
<dbReference type="Gene3D" id="3.40.50.300">
    <property type="entry name" value="P-loop containing nucleotide triphosphate hydrolases"/>
    <property type="match status" value="1"/>
</dbReference>
<evidence type="ECO:0000313" key="4">
    <source>
        <dbReference type="EMBL" id="EIC02091.1"/>
    </source>
</evidence>
<feature type="domain" description="ABC transporter" evidence="3">
    <location>
        <begin position="4"/>
        <end position="230"/>
    </location>
</feature>
<dbReference type="InterPro" id="IPR027417">
    <property type="entry name" value="P-loop_NTPase"/>
</dbReference>
<dbReference type="GO" id="GO:0016887">
    <property type="term" value="F:ATP hydrolysis activity"/>
    <property type="evidence" value="ECO:0007669"/>
    <property type="project" value="InterPro"/>
</dbReference>
<comment type="caution">
    <text evidence="4">The sequence shown here is derived from an EMBL/GenBank/DDBJ whole genome shotgun (WGS) entry which is preliminary data.</text>
</comment>
<dbReference type="InterPro" id="IPR003593">
    <property type="entry name" value="AAA+_ATPase"/>
</dbReference>
<dbReference type="AlphaFoldDB" id="H7EK04"/>
<keyword evidence="2" id="KW-0067">ATP-binding</keyword>
<dbReference type="PATRIC" id="fig|907348.3.peg.1206"/>
<reference evidence="4 5" key="1">
    <citation type="submission" date="2011-09" db="EMBL/GenBank/DDBJ databases">
        <title>The draft genome of Treponema saccharophilum DSM 2985.</title>
        <authorList>
            <consortium name="US DOE Joint Genome Institute (JGI-PGF)"/>
            <person name="Lucas S."/>
            <person name="Copeland A."/>
            <person name="Lapidus A."/>
            <person name="Glavina del Rio T."/>
            <person name="Dalin E."/>
            <person name="Tice H."/>
            <person name="Bruce D."/>
            <person name="Goodwin L."/>
            <person name="Pitluck S."/>
            <person name="Peters L."/>
            <person name="Kyrpides N."/>
            <person name="Mavromatis K."/>
            <person name="Ivanova N."/>
            <person name="Markowitz V."/>
            <person name="Cheng J.-F."/>
            <person name="Hugenholtz P."/>
            <person name="Woyke T."/>
            <person name="Wu D."/>
            <person name="Gronow S."/>
            <person name="Wellnitz S."/>
            <person name="Brambilla E."/>
            <person name="Klenk H.-P."/>
            <person name="Eisen J.A."/>
        </authorList>
    </citation>
    <scope>NUCLEOTIDE SEQUENCE [LARGE SCALE GENOMIC DNA]</scope>
    <source>
        <strain evidence="4 5">DSM 2985</strain>
    </source>
</reference>
<dbReference type="PANTHER" id="PTHR24220">
    <property type="entry name" value="IMPORT ATP-BINDING PROTEIN"/>
    <property type="match status" value="1"/>
</dbReference>
<organism evidence="4 5">
    <name type="scientific">Treponema saccharophilum DSM 2985</name>
    <dbReference type="NCBI Taxonomy" id="907348"/>
    <lineage>
        <taxon>Bacteria</taxon>
        <taxon>Pseudomonadati</taxon>
        <taxon>Spirochaetota</taxon>
        <taxon>Spirochaetia</taxon>
        <taxon>Spirochaetales</taxon>
        <taxon>Treponemataceae</taxon>
        <taxon>Treponema</taxon>
    </lineage>
</organism>
<dbReference type="EMBL" id="AGRW01000043">
    <property type="protein sequence ID" value="EIC02091.1"/>
    <property type="molecule type" value="Genomic_DNA"/>
</dbReference>
<proteinExistence type="predicted"/>
<keyword evidence="1" id="KW-0547">Nucleotide-binding</keyword>
<dbReference type="OrthoDB" id="9805538at2"/>
<dbReference type="GO" id="GO:0005524">
    <property type="term" value="F:ATP binding"/>
    <property type="evidence" value="ECO:0007669"/>
    <property type="project" value="UniProtKB-KW"/>
</dbReference>
<dbReference type="GO" id="GO:0005886">
    <property type="term" value="C:plasma membrane"/>
    <property type="evidence" value="ECO:0007669"/>
    <property type="project" value="TreeGrafter"/>
</dbReference>
<evidence type="ECO:0000313" key="5">
    <source>
        <dbReference type="Proteomes" id="UP000003571"/>
    </source>
</evidence>
<dbReference type="PROSITE" id="PS50893">
    <property type="entry name" value="ABC_TRANSPORTER_2"/>
    <property type="match status" value="1"/>
</dbReference>
<evidence type="ECO:0000256" key="2">
    <source>
        <dbReference type="ARBA" id="ARBA00022840"/>
    </source>
</evidence>
<name>H7EK04_9SPIR</name>
<dbReference type="STRING" id="907348.TresaDRAFT_1427"/>
<accession>H7EK04</accession>
<sequence>MALFSVESVKFSSRTQDIIKGVSMEIEMGSVTGLLGRSGSGKSTLLKLVAGILVPTGGRVLFDGKDIQLMSNVENKTFRRRCSYVFQDSALWANQTIEQNLNLPLQTHNQSMSRDERSSRIRRMCEIVRFNRPLSLRPVDLSMGEQKRVAFARALINDPEVLFLDECTESLDQDGSDHILSLLVDFINSGKTVIYVSHRSEFIDIMNRSRNSRVYDIDAGFLRGADDYEI</sequence>
<dbReference type="SMART" id="SM00382">
    <property type="entry name" value="AAA"/>
    <property type="match status" value="1"/>
</dbReference>
<dbReference type="RefSeq" id="WP_002703777.1">
    <property type="nucleotide sequence ID" value="NZ_AGRW01000043.1"/>
</dbReference>
<evidence type="ECO:0000256" key="1">
    <source>
        <dbReference type="ARBA" id="ARBA00022741"/>
    </source>
</evidence>